<dbReference type="InterPro" id="IPR051325">
    <property type="entry name" value="Nudix_hydrolase_domain"/>
</dbReference>
<dbReference type="InterPro" id="IPR020084">
    <property type="entry name" value="NUDIX_hydrolase_CS"/>
</dbReference>
<dbReference type="InterPro" id="IPR003565">
    <property type="entry name" value="Tetra_PHTase"/>
</dbReference>
<dbReference type="PROSITE" id="PS00893">
    <property type="entry name" value="NUDIX_BOX"/>
    <property type="match status" value="1"/>
</dbReference>
<feature type="domain" description="Nudix hydrolase" evidence="7">
    <location>
        <begin position="5"/>
        <end position="136"/>
    </location>
</feature>
<keyword evidence="9" id="KW-1185">Reference proteome</keyword>
<dbReference type="PANTHER" id="PTHR21340:SF0">
    <property type="entry name" value="BIS(5'-NUCLEOSYL)-TETRAPHOSPHATASE [ASYMMETRICAL]"/>
    <property type="match status" value="1"/>
</dbReference>
<sequence>MTENNTEVATGAVIYTIDAKGALKFLLVKSKDRNFWGFAKGHVEAGETGEAAAVREIKEETNLDVTVDTTFHDKITYPLPNGKTKVSIFYISQVAPDVTTTKQLAEISDIEWFDYDQALAKLSYDNLKAVLIRAHQYIQAQL</sequence>
<dbReference type="PANTHER" id="PTHR21340">
    <property type="entry name" value="DIADENOSINE 5,5-P1,P4-TETRAPHOSPHATE PYROPHOSPHOHYDROLASE MUTT"/>
    <property type="match status" value="1"/>
</dbReference>
<evidence type="ECO:0000313" key="8">
    <source>
        <dbReference type="EMBL" id="KRM32440.1"/>
    </source>
</evidence>
<keyword evidence="3" id="KW-0547">Nucleotide-binding</keyword>
<dbReference type="eggNOG" id="COG1051">
    <property type="taxonomic scope" value="Bacteria"/>
</dbReference>
<dbReference type="PRINTS" id="PR00502">
    <property type="entry name" value="NUDIXFAMILY"/>
</dbReference>
<dbReference type="InterPro" id="IPR015797">
    <property type="entry name" value="NUDIX_hydrolase-like_dom_sf"/>
</dbReference>
<evidence type="ECO:0000259" key="7">
    <source>
        <dbReference type="PROSITE" id="PS51462"/>
    </source>
</evidence>
<dbReference type="EMBL" id="AZGA01000070">
    <property type="protein sequence ID" value="KRM32440.1"/>
    <property type="molecule type" value="Genomic_DNA"/>
</dbReference>
<comment type="caution">
    <text evidence="8">The sequence shown here is derived from an EMBL/GenBank/DDBJ whole genome shotgun (WGS) entry which is preliminary data.</text>
</comment>
<dbReference type="RefSeq" id="WP_035452682.1">
    <property type="nucleotide sequence ID" value="NZ_AZGA01000070.1"/>
</dbReference>
<dbReference type="GO" id="GO:0004081">
    <property type="term" value="F:bis(5'-nucleosyl)-tetraphosphatase (asymmetrical) activity"/>
    <property type="evidence" value="ECO:0007669"/>
    <property type="project" value="TreeGrafter"/>
</dbReference>
<evidence type="ECO:0000256" key="5">
    <source>
        <dbReference type="ARBA" id="ARBA00032644"/>
    </source>
</evidence>
<evidence type="ECO:0000256" key="2">
    <source>
        <dbReference type="ARBA" id="ARBA00018911"/>
    </source>
</evidence>
<dbReference type="AlphaFoldDB" id="X0PQ70"/>
<evidence type="ECO:0000256" key="6">
    <source>
        <dbReference type="RuleBase" id="RU003476"/>
    </source>
</evidence>
<dbReference type="GO" id="GO:0000166">
    <property type="term" value="F:nucleotide binding"/>
    <property type="evidence" value="ECO:0007669"/>
    <property type="project" value="UniProtKB-KW"/>
</dbReference>
<dbReference type="GO" id="GO:0006167">
    <property type="term" value="P:AMP biosynthetic process"/>
    <property type="evidence" value="ECO:0007669"/>
    <property type="project" value="TreeGrafter"/>
</dbReference>
<dbReference type="Proteomes" id="UP000051236">
    <property type="component" value="Unassembled WGS sequence"/>
</dbReference>
<organism evidence="8 9">
    <name type="scientific">Agrilactobacillus composti DSM 18527 = JCM 14202</name>
    <dbReference type="NCBI Taxonomy" id="1423734"/>
    <lineage>
        <taxon>Bacteria</taxon>
        <taxon>Bacillati</taxon>
        <taxon>Bacillota</taxon>
        <taxon>Bacilli</taxon>
        <taxon>Lactobacillales</taxon>
        <taxon>Lactobacillaceae</taxon>
        <taxon>Agrilactobacillus</taxon>
    </lineage>
</organism>
<name>X0PQ70_9LACO</name>
<dbReference type="GO" id="GO:0006754">
    <property type="term" value="P:ATP biosynthetic process"/>
    <property type="evidence" value="ECO:0007669"/>
    <property type="project" value="TreeGrafter"/>
</dbReference>
<evidence type="ECO:0000256" key="1">
    <source>
        <dbReference type="ARBA" id="ARBA00005582"/>
    </source>
</evidence>
<dbReference type="SUPFAM" id="SSF55811">
    <property type="entry name" value="Nudix"/>
    <property type="match status" value="1"/>
</dbReference>
<dbReference type="Pfam" id="PF00293">
    <property type="entry name" value="NUDIX"/>
    <property type="match status" value="1"/>
</dbReference>
<comment type="similarity">
    <text evidence="1 6">Belongs to the Nudix hydrolase family.</text>
</comment>
<accession>X0PQ70</accession>
<dbReference type="STRING" id="1423734.FC83_GL000304"/>
<protein>
    <recommendedName>
        <fullName evidence="2">Bis(5'-nucleosyl)-tetraphosphatase [asymmetrical]</fullName>
    </recommendedName>
    <alternativeName>
        <fullName evidence="5">Diadenosine 5',5'''-P1,P4-tetraphosphate asymmetrical hydrolase</fullName>
    </alternativeName>
</protein>
<keyword evidence="4 6" id="KW-0378">Hydrolase</keyword>
<dbReference type="PROSITE" id="PS51462">
    <property type="entry name" value="NUDIX"/>
    <property type="match status" value="1"/>
</dbReference>
<proteinExistence type="inferred from homology"/>
<evidence type="ECO:0000256" key="4">
    <source>
        <dbReference type="ARBA" id="ARBA00022801"/>
    </source>
</evidence>
<dbReference type="InterPro" id="IPR000086">
    <property type="entry name" value="NUDIX_hydrolase_dom"/>
</dbReference>
<dbReference type="CDD" id="cd03428">
    <property type="entry name" value="NUDIX_Ap4A_Nudt2"/>
    <property type="match status" value="1"/>
</dbReference>
<evidence type="ECO:0000256" key="3">
    <source>
        <dbReference type="ARBA" id="ARBA00022741"/>
    </source>
</evidence>
<dbReference type="InterPro" id="IPR020476">
    <property type="entry name" value="Nudix_hydrolase"/>
</dbReference>
<gene>
    <name evidence="8" type="ORF">FC83_GL000304</name>
</gene>
<dbReference type="OrthoDB" id="9816289at2"/>
<reference evidence="8 9" key="1">
    <citation type="journal article" date="2015" name="Genome Announc.">
        <title>Expanding the biotechnology potential of lactobacilli through comparative genomics of 213 strains and associated genera.</title>
        <authorList>
            <person name="Sun Z."/>
            <person name="Harris H.M."/>
            <person name="McCann A."/>
            <person name="Guo C."/>
            <person name="Argimon S."/>
            <person name="Zhang W."/>
            <person name="Yang X."/>
            <person name="Jeffery I.B."/>
            <person name="Cooney J.C."/>
            <person name="Kagawa T.F."/>
            <person name="Liu W."/>
            <person name="Song Y."/>
            <person name="Salvetti E."/>
            <person name="Wrobel A."/>
            <person name="Rasinkangas P."/>
            <person name="Parkhill J."/>
            <person name="Rea M.C."/>
            <person name="O'Sullivan O."/>
            <person name="Ritari J."/>
            <person name="Douillard F.P."/>
            <person name="Paul Ross R."/>
            <person name="Yang R."/>
            <person name="Briner A.E."/>
            <person name="Felis G.E."/>
            <person name="de Vos W.M."/>
            <person name="Barrangou R."/>
            <person name="Klaenhammer T.R."/>
            <person name="Caufield P.W."/>
            <person name="Cui Y."/>
            <person name="Zhang H."/>
            <person name="O'Toole P.W."/>
        </authorList>
    </citation>
    <scope>NUCLEOTIDE SEQUENCE [LARGE SCALE GENOMIC DNA]</scope>
    <source>
        <strain evidence="8 9">DSM 18527</strain>
    </source>
</reference>
<dbReference type="Gene3D" id="3.90.79.10">
    <property type="entry name" value="Nucleoside Triphosphate Pyrophosphohydrolase"/>
    <property type="match status" value="1"/>
</dbReference>
<evidence type="ECO:0000313" key="9">
    <source>
        <dbReference type="Proteomes" id="UP000051236"/>
    </source>
</evidence>
<dbReference type="PATRIC" id="fig|1423734.3.peg.304"/>